<dbReference type="EMBL" id="JACOPB010000006">
    <property type="protein sequence ID" value="MBC5709408.1"/>
    <property type="molecule type" value="Genomic_DNA"/>
</dbReference>
<organism evidence="1 2">
    <name type="scientific">Hungatella hominis</name>
    <dbReference type="NCBI Taxonomy" id="2763050"/>
    <lineage>
        <taxon>Bacteria</taxon>
        <taxon>Bacillati</taxon>
        <taxon>Bacillota</taxon>
        <taxon>Clostridia</taxon>
        <taxon>Lachnospirales</taxon>
        <taxon>Lachnospiraceae</taxon>
        <taxon>Hungatella</taxon>
    </lineage>
</organism>
<dbReference type="Proteomes" id="UP000634672">
    <property type="component" value="Unassembled WGS sequence"/>
</dbReference>
<dbReference type="Gene3D" id="1.10.4080.10">
    <property type="entry name" value="ADP-ribosylation/Crystallin J1"/>
    <property type="match status" value="1"/>
</dbReference>
<accession>A0ABR7H878</accession>
<evidence type="ECO:0000313" key="1">
    <source>
        <dbReference type="EMBL" id="MBC5709408.1"/>
    </source>
</evidence>
<dbReference type="Pfam" id="PF03747">
    <property type="entry name" value="ADP_ribosyl_GH"/>
    <property type="match status" value="1"/>
</dbReference>
<protein>
    <submittedName>
        <fullName evidence="1">ADP-ribosylglycohydrolase family protein</fullName>
    </submittedName>
</protein>
<proteinExistence type="predicted"/>
<evidence type="ECO:0000313" key="2">
    <source>
        <dbReference type="Proteomes" id="UP000634672"/>
    </source>
</evidence>
<dbReference type="InterPro" id="IPR036705">
    <property type="entry name" value="Ribosyl_crysJ1_sf"/>
</dbReference>
<dbReference type="SUPFAM" id="SSF101478">
    <property type="entry name" value="ADP-ribosylglycohydrolase"/>
    <property type="match status" value="1"/>
</dbReference>
<keyword evidence="2" id="KW-1185">Reference proteome</keyword>
<sequence length="749" mass="82490">MEEFKMKNIARFKNDIYAGVLGKIIGVYLGRPVEGWTYEAIRDTFGEINYYKNHRTGAPLIVPDDDISGTFAFFRSLEDNKFDPDIRSEQIGDSWLNYIIENETILWWGGLSRSTEHTAYLRLKNGIRAPKSGSIELNGRSMAEQIGSEIFIDTWAMANPGNPERAAKMAREAAGVSHDGIAIDAAVYLAVMESLAFVEKDIDRLLDAGLAYIENPEFIRLVGAVREQCAKASDWREVRQWIADHHGYEKYPGNCPMVTNHLTLLMAFIMGGDDFNKACMIACSSGWDTDCNSGNVGCLDGIRLGLEGFRTSTDLRKAVADRLYVVTSDGGSCISDAVQETRKILKAACRLEYEPVDFPEERLAFEYPGAVQGIVPYDKNTEEQVLCGIDNLVESPRHCDPQNGNEETKEYGCRLSYRGLGPGVHATACIDTFIDLQPKGKEGTSYFDVLCSPSLYSGQEVKAVIAAEAVSPAFTFFIEYFNEKDELETLSSSAFQLNDGDNQIKWRIPDVGGHAIYRLGMSLRSGARGERPGSPMEGMSGAAGGSRLDGSVIIKSLDWSGAPECYRMGRSMEMTPTLTPWTTTTSWLKTFVSSADHFCPDYTTTFSISHAAPNGVVTTGTMDWDNYSVKSVITFSQQDAAGLVARAKGHRRYYGAVLKDKKAVIYKQCDAKRTVVAEAAFDFEIDDTRELAFTLDGPRLSLAVDGKTAVSGQDESYLCGGAGFVVDSGAILADGFEVKRICSRRNKKD</sequence>
<dbReference type="Gene3D" id="2.60.120.560">
    <property type="entry name" value="Exo-inulinase, domain 1"/>
    <property type="match status" value="1"/>
</dbReference>
<dbReference type="InterPro" id="IPR005502">
    <property type="entry name" value="Ribosyl_crysJ1"/>
</dbReference>
<comment type="caution">
    <text evidence="1">The sequence shown here is derived from an EMBL/GenBank/DDBJ whole genome shotgun (WGS) entry which is preliminary data.</text>
</comment>
<reference evidence="1 2" key="1">
    <citation type="submission" date="2020-08" db="EMBL/GenBank/DDBJ databases">
        <title>Genome public.</title>
        <authorList>
            <person name="Liu C."/>
            <person name="Sun Q."/>
        </authorList>
    </citation>
    <scope>NUCLEOTIDE SEQUENCE [LARGE SCALE GENOMIC DNA]</scope>
    <source>
        <strain evidence="1 2">NSJ-66</strain>
    </source>
</reference>
<gene>
    <name evidence="1" type="ORF">H8S75_15730</name>
</gene>
<name>A0ABR7H878_9FIRM</name>